<dbReference type="PANTHER" id="PTHR30126:SF5">
    <property type="entry name" value="HTH-TYPE TRANSCRIPTIONAL ACTIVATOR CMPR"/>
    <property type="match status" value="1"/>
</dbReference>
<organism evidence="6 7">
    <name type="scientific">Shewanella yunxiaonensis</name>
    <dbReference type="NCBI Taxonomy" id="2829809"/>
    <lineage>
        <taxon>Bacteria</taxon>
        <taxon>Pseudomonadati</taxon>
        <taxon>Pseudomonadota</taxon>
        <taxon>Gammaproteobacteria</taxon>
        <taxon>Alteromonadales</taxon>
        <taxon>Shewanellaceae</taxon>
        <taxon>Shewanella</taxon>
    </lineage>
</organism>
<protein>
    <submittedName>
        <fullName evidence="6">LysR family transcriptional regulator</fullName>
    </submittedName>
</protein>
<keyword evidence="4" id="KW-0804">Transcription</keyword>
<name>A0ABX7YZF9_9GAMM</name>
<dbReference type="InterPro" id="IPR000847">
    <property type="entry name" value="LysR_HTH_N"/>
</dbReference>
<evidence type="ECO:0000313" key="7">
    <source>
        <dbReference type="Proteomes" id="UP000679575"/>
    </source>
</evidence>
<dbReference type="SUPFAM" id="SSF46785">
    <property type="entry name" value="Winged helix' DNA-binding domain"/>
    <property type="match status" value="1"/>
</dbReference>
<dbReference type="Pfam" id="PF03466">
    <property type="entry name" value="LysR_substrate"/>
    <property type="match status" value="1"/>
</dbReference>
<dbReference type="InterPro" id="IPR036388">
    <property type="entry name" value="WH-like_DNA-bd_sf"/>
</dbReference>
<gene>
    <name evidence="6" type="ORF">KDN34_14695</name>
</gene>
<accession>A0ABX7YZF9</accession>
<dbReference type="Proteomes" id="UP000679575">
    <property type="component" value="Chromosome"/>
</dbReference>
<dbReference type="Gene3D" id="3.40.190.290">
    <property type="match status" value="1"/>
</dbReference>
<dbReference type="InterPro" id="IPR005119">
    <property type="entry name" value="LysR_subst-bd"/>
</dbReference>
<keyword evidence="3" id="KW-0238">DNA-binding</keyword>
<evidence type="ECO:0000256" key="2">
    <source>
        <dbReference type="ARBA" id="ARBA00023015"/>
    </source>
</evidence>
<dbReference type="SUPFAM" id="SSF53850">
    <property type="entry name" value="Periplasmic binding protein-like II"/>
    <property type="match status" value="1"/>
</dbReference>
<evidence type="ECO:0000259" key="5">
    <source>
        <dbReference type="PROSITE" id="PS50931"/>
    </source>
</evidence>
<evidence type="ECO:0000256" key="4">
    <source>
        <dbReference type="ARBA" id="ARBA00023163"/>
    </source>
</evidence>
<proteinExistence type="inferred from homology"/>
<feature type="domain" description="HTH lysR-type" evidence="5">
    <location>
        <begin position="3"/>
        <end position="60"/>
    </location>
</feature>
<evidence type="ECO:0000313" key="6">
    <source>
        <dbReference type="EMBL" id="QUN07681.1"/>
    </source>
</evidence>
<keyword evidence="7" id="KW-1185">Reference proteome</keyword>
<dbReference type="PANTHER" id="PTHR30126">
    <property type="entry name" value="HTH-TYPE TRANSCRIPTIONAL REGULATOR"/>
    <property type="match status" value="1"/>
</dbReference>
<reference evidence="6 7" key="1">
    <citation type="submission" date="2021-04" db="EMBL/GenBank/DDBJ databases">
        <title>Novel species identification of genus Shewanella.</title>
        <authorList>
            <person name="Liu G."/>
        </authorList>
    </citation>
    <scope>NUCLEOTIDE SEQUENCE [LARGE SCALE GENOMIC DNA]</scope>
    <source>
        <strain evidence="6 7">FJAT-54481</strain>
    </source>
</reference>
<keyword evidence="2" id="KW-0805">Transcription regulation</keyword>
<dbReference type="EMBL" id="CP073587">
    <property type="protein sequence ID" value="QUN07681.1"/>
    <property type="molecule type" value="Genomic_DNA"/>
</dbReference>
<sequence length="310" mass="35597">MRITLRQLQVFRTVCEQLSYSRTADLLGLTQPAVSQQIRLLEELVEEPLFEYIGKKLYLTDAAEHLFRTTNDIFQRLDELDMQLSELRGTLKGNLRIAAESSAKYLLPHILASFQQRHPDIHSTLNVFNRSQLLKRMNENRDDLVIMTNVPEELSLEFMPFLKNPIIAVANPRHPLAEQPGPLSLDALPAYTLLSRENGSGTRKACEEFFQQKRIHFNHIMEFNSHEAQREGVIAGLGIAFVPRHCVYRELQDGSIIELPIKAMPLLRSWCLVHPRGKKLSPVAQALEDFIREERQVIRAIAEKFGVNRP</sequence>
<evidence type="ECO:0000256" key="3">
    <source>
        <dbReference type="ARBA" id="ARBA00023125"/>
    </source>
</evidence>
<dbReference type="PRINTS" id="PR00039">
    <property type="entry name" value="HTHLYSR"/>
</dbReference>
<evidence type="ECO:0000256" key="1">
    <source>
        <dbReference type="ARBA" id="ARBA00009437"/>
    </source>
</evidence>
<comment type="similarity">
    <text evidence="1">Belongs to the LysR transcriptional regulatory family.</text>
</comment>
<dbReference type="InterPro" id="IPR036390">
    <property type="entry name" value="WH_DNA-bd_sf"/>
</dbReference>
<dbReference type="PROSITE" id="PS50931">
    <property type="entry name" value="HTH_LYSR"/>
    <property type="match status" value="1"/>
</dbReference>
<dbReference type="Pfam" id="PF00126">
    <property type="entry name" value="HTH_1"/>
    <property type="match status" value="1"/>
</dbReference>
<dbReference type="Gene3D" id="1.10.10.10">
    <property type="entry name" value="Winged helix-like DNA-binding domain superfamily/Winged helix DNA-binding domain"/>
    <property type="match status" value="1"/>
</dbReference>